<dbReference type="InterPro" id="IPR057688">
    <property type="entry name" value="DUF7928"/>
</dbReference>
<feature type="transmembrane region" description="Helical" evidence="2">
    <location>
        <begin position="1036"/>
        <end position="1055"/>
    </location>
</feature>
<dbReference type="EMBL" id="RSCD01000011">
    <property type="protein sequence ID" value="RSH90245.1"/>
    <property type="molecule type" value="Genomic_DNA"/>
</dbReference>
<feature type="transmembrane region" description="Helical" evidence="2">
    <location>
        <begin position="418"/>
        <end position="437"/>
    </location>
</feature>
<feature type="domain" description="DUF7928" evidence="4">
    <location>
        <begin position="202"/>
        <end position="363"/>
    </location>
</feature>
<accession>A0A427YGF2</accession>
<gene>
    <name evidence="5" type="ORF">EHS25_001579</name>
</gene>
<dbReference type="Proteomes" id="UP000279259">
    <property type="component" value="Unassembled WGS sequence"/>
</dbReference>
<dbReference type="Gene3D" id="3.90.550.10">
    <property type="entry name" value="Spore Coat Polysaccharide Biosynthesis Protein SpsA, Chain A"/>
    <property type="match status" value="1"/>
</dbReference>
<dbReference type="PANTHER" id="PTHR35408">
    <property type="entry name" value="CHROMOSOME 15, WHOLE GENOME SHOTGUN SEQUENCE"/>
    <property type="match status" value="1"/>
</dbReference>
<feature type="transmembrane region" description="Helical" evidence="2">
    <location>
        <begin position="880"/>
        <end position="900"/>
    </location>
</feature>
<evidence type="ECO:0000256" key="2">
    <source>
        <dbReference type="SAM" id="Phobius"/>
    </source>
</evidence>
<reference evidence="5 6" key="1">
    <citation type="submission" date="2018-11" db="EMBL/GenBank/DDBJ databases">
        <title>Genome sequence of Saitozyma podzolica DSM 27192.</title>
        <authorList>
            <person name="Aliyu H."/>
            <person name="Gorte O."/>
            <person name="Ochsenreither K."/>
        </authorList>
    </citation>
    <scope>NUCLEOTIDE SEQUENCE [LARGE SCALE GENOMIC DNA]</scope>
    <source>
        <strain evidence="5 6">DSM 27192</strain>
    </source>
</reference>
<evidence type="ECO:0000313" key="6">
    <source>
        <dbReference type="Proteomes" id="UP000279259"/>
    </source>
</evidence>
<feature type="transmembrane region" description="Helical" evidence="2">
    <location>
        <begin position="1008"/>
        <end position="1029"/>
    </location>
</feature>
<evidence type="ECO:0000313" key="5">
    <source>
        <dbReference type="EMBL" id="RSH90245.1"/>
    </source>
</evidence>
<keyword evidence="6" id="KW-1185">Reference proteome</keyword>
<dbReference type="OrthoDB" id="38531at2759"/>
<dbReference type="InterPro" id="IPR001173">
    <property type="entry name" value="Glyco_trans_2-like"/>
</dbReference>
<evidence type="ECO:0000259" key="3">
    <source>
        <dbReference type="Pfam" id="PF13632"/>
    </source>
</evidence>
<feature type="domain" description="Glycosyltransferase 2-like" evidence="3">
    <location>
        <begin position="681"/>
        <end position="895"/>
    </location>
</feature>
<dbReference type="SUPFAM" id="SSF53448">
    <property type="entry name" value="Nucleotide-diphospho-sugar transferases"/>
    <property type="match status" value="1"/>
</dbReference>
<dbReference type="Pfam" id="PF25550">
    <property type="entry name" value="DUF7928"/>
    <property type="match status" value="1"/>
</dbReference>
<protein>
    <submittedName>
        <fullName evidence="5">Uncharacterized protein</fullName>
    </submittedName>
</protein>
<sequence>MVSRGGGAEHRRPEEGCSAVTVRHALGLGLGAAGQAQGLRTRNGRNDSGDHVHTVEKTLPSKQASFHPPRLGRAQRSPRTIFIALPTTGRASRPPRIRPHHELPPPHLQRRPVLHPQPPQLLRHPRSTRPRRATETFHTKIVEEDSDEEASRASWELSDGESVGSGSSTYSSGSERSGSSVDSSSSESSSDSELEEDGRPRDRYDMMTRHLWNVAERQGWFRDANADGLVSIRIKKRMLRTYPQPRPGRRGARDMAERISEWDSAIGTLNPEVAIKVTSKVVQAIMSRCPPEAIEIMLDVNTRIQILDELSHLAGARKHQFAAFCRQEQCLVVWADEVETLIPSAEALEQRMISYVWSGRHRELAEMGIDADEDQEEGWVDRDAALEEKLQEEIDLGDAEVKIAAEPGSWEARDARPVMLYAPLISGLAMILTFVFIGSGMRNLIKEALLDGSWARLALLATSPFGYLLSIQGRLLTTSPVLLYLYHGQPLADVRARRALQPELVVLLWQDARPNDHRTPARHHPDARLQGGTRGCDYPTVESLKKAITTYERQGGSVNIMVFDDGMQIWDKEEQDIRKAYYDRNNIGWTARPKHGANGYIRPGRFKKASNMNFGNALSLRVEQIMDEIRPEPPEDDPIAKVNWVWTSDDEKEIYDEALEQALEESEGIAWAAGNIRIGEIILIIDSDTRVPEDCFLDAASEFHSSPNIAIIQHESAVMQVVGHFFENGITSFTTRINSAISFCAANGEVAPFVGHNAFLRWKAIQDAAFIDPADGKKKCWSETHVSEDFDQALRLQMRGWSLRWASYSNGGFQEGVSLTADDELNRWQKYAYGCSELLFHPLKQWFRKGPITPLFHRFVWADGIPLHSKISVLAYISSYYAIACAMLLSLLNWVLVGIFDDVLDLFYLESWQVFLTCIVIFSGLSNVSSAIFQYRLNTNSIGNALVTNFKWVVFFFFFFCGLSWHLSNALVAHLVGYNMQWASTIKEVELSHFFKEWPAMWKRFWDVWILSWIIMAAVAVMASPAVPIGYRITNFTCILPIMVQAGCHFLYPIVLNPWLLLFQF</sequence>
<comment type="caution">
    <text evidence="5">The sequence shown here is derived from an EMBL/GenBank/DDBJ whole genome shotgun (WGS) entry which is preliminary data.</text>
</comment>
<feature type="transmembrane region" description="Helical" evidence="2">
    <location>
        <begin position="945"/>
        <end position="967"/>
    </location>
</feature>
<proteinExistence type="predicted"/>
<dbReference type="AlphaFoldDB" id="A0A427YGF2"/>
<feature type="compositionally biased region" description="Low complexity" evidence="1">
    <location>
        <begin position="152"/>
        <end position="189"/>
    </location>
</feature>
<keyword evidence="2" id="KW-0472">Membrane</keyword>
<evidence type="ECO:0000259" key="4">
    <source>
        <dbReference type="Pfam" id="PF25550"/>
    </source>
</evidence>
<feature type="compositionally biased region" description="Basic and acidic residues" evidence="1">
    <location>
        <begin position="44"/>
        <end position="56"/>
    </location>
</feature>
<feature type="transmembrane region" description="Helical" evidence="2">
    <location>
        <begin position="912"/>
        <end position="933"/>
    </location>
</feature>
<feature type="region of interest" description="Disordered" evidence="1">
    <location>
        <begin position="33"/>
        <end position="202"/>
    </location>
</feature>
<keyword evidence="2" id="KW-0812">Transmembrane</keyword>
<dbReference type="Pfam" id="PF13632">
    <property type="entry name" value="Glyco_trans_2_3"/>
    <property type="match status" value="1"/>
</dbReference>
<dbReference type="PANTHER" id="PTHR35408:SF3">
    <property type="entry name" value="GLYCOSYLTRANSFERASE 2-LIKE DOMAIN-CONTAINING PROTEIN"/>
    <property type="match status" value="1"/>
</dbReference>
<feature type="compositionally biased region" description="Basic and acidic residues" evidence="1">
    <location>
        <begin position="132"/>
        <end position="143"/>
    </location>
</feature>
<evidence type="ECO:0000256" key="1">
    <source>
        <dbReference type="SAM" id="MobiDB-lite"/>
    </source>
</evidence>
<name>A0A427YGF2_9TREE</name>
<dbReference type="InterPro" id="IPR029044">
    <property type="entry name" value="Nucleotide-diphossugar_trans"/>
</dbReference>
<organism evidence="5 6">
    <name type="scientific">Saitozyma podzolica</name>
    <dbReference type="NCBI Taxonomy" id="1890683"/>
    <lineage>
        <taxon>Eukaryota</taxon>
        <taxon>Fungi</taxon>
        <taxon>Dikarya</taxon>
        <taxon>Basidiomycota</taxon>
        <taxon>Agaricomycotina</taxon>
        <taxon>Tremellomycetes</taxon>
        <taxon>Tremellales</taxon>
        <taxon>Trimorphomycetaceae</taxon>
        <taxon>Saitozyma</taxon>
    </lineage>
</organism>
<keyword evidence="2" id="KW-1133">Transmembrane helix</keyword>
<dbReference type="STRING" id="1890683.A0A427YGF2"/>